<feature type="compositionally biased region" description="Basic and acidic residues" evidence="1">
    <location>
        <begin position="144"/>
        <end position="162"/>
    </location>
</feature>
<proteinExistence type="predicted"/>
<evidence type="ECO:0000313" key="4">
    <source>
        <dbReference type="Proteomes" id="UP001600888"/>
    </source>
</evidence>
<keyword evidence="4" id="KW-1185">Reference proteome</keyword>
<dbReference type="InterPro" id="IPR011333">
    <property type="entry name" value="SKP1/BTB/POZ_sf"/>
</dbReference>
<reference evidence="3 4" key="1">
    <citation type="submission" date="2024-03" db="EMBL/GenBank/DDBJ databases">
        <title>A high-quality draft genome sequence of Diaporthe vaccinii, a causative agent of upright dieback and viscid rot disease in cranberry plants.</title>
        <authorList>
            <person name="Sarrasin M."/>
            <person name="Lang B.F."/>
            <person name="Burger G."/>
        </authorList>
    </citation>
    <scope>NUCLEOTIDE SEQUENCE [LARGE SCALE GENOMIC DNA]</scope>
    <source>
        <strain evidence="3 4">IS7</strain>
    </source>
</reference>
<feature type="compositionally biased region" description="Polar residues" evidence="1">
    <location>
        <begin position="1"/>
        <end position="15"/>
    </location>
</feature>
<dbReference type="Pfam" id="PF00651">
    <property type="entry name" value="BTB"/>
    <property type="match status" value="1"/>
</dbReference>
<feature type="compositionally biased region" description="Pro residues" evidence="1">
    <location>
        <begin position="263"/>
        <end position="276"/>
    </location>
</feature>
<dbReference type="SUPFAM" id="SSF54695">
    <property type="entry name" value="POZ domain"/>
    <property type="match status" value="1"/>
</dbReference>
<organism evidence="3 4">
    <name type="scientific">Diaporthe vaccinii</name>
    <dbReference type="NCBI Taxonomy" id="105482"/>
    <lineage>
        <taxon>Eukaryota</taxon>
        <taxon>Fungi</taxon>
        <taxon>Dikarya</taxon>
        <taxon>Ascomycota</taxon>
        <taxon>Pezizomycotina</taxon>
        <taxon>Sordariomycetes</taxon>
        <taxon>Sordariomycetidae</taxon>
        <taxon>Diaporthales</taxon>
        <taxon>Diaporthaceae</taxon>
        <taxon>Diaporthe</taxon>
        <taxon>Diaporthe eres species complex</taxon>
    </lineage>
</organism>
<dbReference type="Gene3D" id="3.30.710.10">
    <property type="entry name" value="Potassium Channel Kv1.1, Chain A"/>
    <property type="match status" value="1"/>
</dbReference>
<evidence type="ECO:0000259" key="2">
    <source>
        <dbReference type="PROSITE" id="PS50097"/>
    </source>
</evidence>
<accession>A0ABR4F7T9</accession>
<protein>
    <recommendedName>
        <fullName evidence="2">BTB domain-containing protein</fullName>
    </recommendedName>
</protein>
<name>A0ABR4F7T9_9PEZI</name>
<dbReference type="PANTHER" id="PTHR47843:SF6">
    <property type="entry name" value="BTB DOMAIN-CONTAINING PROTEIN"/>
    <property type="match status" value="1"/>
</dbReference>
<feature type="region of interest" description="Disordered" evidence="1">
    <location>
        <begin position="237"/>
        <end position="286"/>
    </location>
</feature>
<sequence>MASSSRTNSEGNPQRTLGEAMRAPSVNTPGIVVLDILPDDLDRKEVLDPSQDLWLSTSDGRYSSAVIPLRVGTPPHQEIFQVHKSVLLKAEWFRKALLGNFLEAEAQSLDLPEEDPAIFHFLVAYLYEERYLPTKPLSTVLVPDPDKGKGKDLANDIAHSDSDSDGLSWHSDSSAQSRRRQERRRRRRERQLERLRQKHPGAHRPDCICPRCVNSHGPPCWACAAPRFPPPIVPPGYPPGVVMNGRDRSRRNQHHRRRGPDGAPVPPRPGSPPPMATSPSDTEARIKGEDMRTWLIAYELNIDVYICADRYMLDGFKDKISRVTIDQLESAGVDAAQVEVLRLCRKIYDGVGDEDPLLRMVFARVGFLQPTLWKTAPEETGAFLLANPEVATLMLKETSIRRDEDVHGSHLPSMERAAWTMPQGRPFDNQIYPRPFPRGVRY</sequence>
<feature type="domain" description="BTB" evidence="2">
    <location>
        <begin position="65"/>
        <end position="135"/>
    </location>
</feature>
<evidence type="ECO:0000313" key="3">
    <source>
        <dbReference type="EMBL" id="KAL2290761.1"/>
    </source>
</evidence>
<feature type="region of interest" description="Disordered" evidence="1">
    <location>
        <begin position="1"/>
        <end position="22"/>
    </location>
</feature>
<dbReference type="InterPro" id="IPR000210">
    <property type="entry name" value="BTB/POZ_dom"/>
</dbReference>
<comment type="caution">
    <text evidence="3">The sequence shown here is derived from an EMBL/GenBank/DDBJ whole genome shotgun (WGS) entry which is preliminary data.</text>
</comment>
<dbReference type="PANTHER" id="PTHR47843">
    <property type="entry name" value="BTB DOMAIN-CONTAINING PROTEIN-RELATED"/>
    <property type="match status" value="1"/>
</dbReference>
<dbReference type="PROSITE" id="PS50097">
    <property type="entry name" value="BTB"/>
    <property type="match status" value="1"/>
</dbReference>
<evidence type="ECO:0000256" key="1">
    <source>
        <dbReference type="SAM" id="MobiDB-lite"/>
    </source>
</evidence>
<feature type="compositionally biased region" description="Basic residues" evidence="1">
    <location>
        <begin position="177"/>
        <end position="189"/>
    </location>
</feature>
<feature type="region of interest" description="Disordered" evidence="1">
    <location>
        <begin position="138"/>
        <end position="202"/>
    </location>
</feature>
<dbReference type="CDD" id="cd18186">
    <property type="entry name" value="BTB_POZ_ZBTB_KLHL-like"/>
    <property type="match status" value="1"/>
</dbReference>
<dbReference type="Proteomes" id="UP001600888">
    <property type="component" value="Unassembled WGS sequence"/>
</dbReference>
<feature type="compositionally biased region" description="Basic residues" evidence="1">
    <location>
        <begin position="248"/>
        <end position="258"/>
    </location>
</feature>
<gene>
    <name evidence="3" type="ORF">FJTKL_14749</name>
</gene>
<dbReference type="EMBL" id="JBAWTH010000008">
    <property type="protein sequence ID" value="KAL2290761.1"/>
    <property type="molecule type" value="Genomic_DNA"/>
</dbReference>